<dbReference type="Gene3D" id="3.90.25.10">
    <property type="entry name" value="UDP-galactose 4-epimerase, domain 1"/>
    <property type="match status" value="1"/>
</dbReference>
<keyword evidence="15" id="KW-1185">Reference proteome</keyword>
<keyword evidence="7" id="KW-0520">NAD</keyword>
<dbReference type="GO" id="GO:0042732">
    <property type="term" value="P:D-xylose metabolic process"/>
    <property type="evidence" value="ECO:0007669"/>
    <property type="project" value="InterPro"/>
</dbReference>
<evidence type="ECO:0000256" key="11">
    <source>
        <dbReference type="ARBA" id="ARBA00023239"/>
    </source>
</evidence>
<evidence type="ECO:0000256" key="9">
    <source>
        <dbReference type="ARBA" id="ARBA00023136"/>
    </source>
</evidence>
<evidence type="ECO:0000256" key="3">
    <source>
        <dbReference type="ARBA" id="ARBA00022692"/>
    </source>
</evidence>
<proteinExistence type="predicted"/>
<keyword evidence="10" id="KW-0325">Glycoprotein</keyword>
<evidence type="ECO:0000256" key="6">
    <source>
        <dbReference type="ARBA" id="ARBA00022989"/>
    </source>
</evidence>
<evidence type="ECO:0000256" key="8">
    <source>
        <dbReference type="ARBA" id="ARBA00023034"/>
    </source>
</evidence>
<feature type="domain" description="NAD-dependent epimerase/dehydratase" evidence="13">
    <location>
        <begin position="12"/>
        <end position="248"/>
    </location>
</feature>
<evidence type="ECO:0000256" key="4">
    <source>
        <dbReference type="ARBA" id="ARBA00022793"/>
    </source>
</evidence>
<evidence type="ECO:0000256" key="5">
    <source>
        <dbReference type="ARBA" id="ARBA00022968"/>
    </source>
</evidence>
<dbReference type="PANTHER" id="PTHR43078:SF6">
    <property type="entry name" value="UDP-GLUCURONIC ACID DECARBOXYLASE 1"/>
    <property type="match status" value="1"/>
</dbReference>
<dbReference type="FunFam" id="3.40.50.720:FF:000065">
    <property type="entry name" value="UDP-glucuronic acid decarboxylase 1"/>
    <property type="match status" value="1"/>
</dbReference>
<dbReference type="SUPFAM" id="SSF51735">
    <property type="entry name" value="NAD(P)-binding Rossmann-fold domains"/>
    <property type="match status" value="1"/>
</dbReference>
<dbReference type="STRING" id="561176.SAMN04488561_3932"/>
<dbReference type="InterPro" id="IPR044516">
    <property type="entry name" value="UXS-like"/>
</dbReference>
<reference evidence="15" key="1">
    <citation type="submission" date="2016-10" db="EMBL/GenBank/DDBJ databases">
        <authorList>
            <person name="Varghese N."/>
            <person name="Submissions S."/>
        </authorList>
    </citation>
    <scope>NUCLEOTIDE SEQUENCE [LARGE SCALE GENOMIC DNA]</scope>
    <source>
        <strain evidence="15">DSM 45237</strain>
    </source>
</reference>
<keyword evidence="5" id="KW-0735">Signal-anchor</keyword>
<comment type="cofactor">
    <cofactor evidence="1">
        <name>NAD(+)</name>
        <dbReference type="ChEBI" id="CHEBI:57540"/>
    </cofactor>
</comment>
<dbReference type="AlphaFoldDB" id="A0A1H5P949"/>
<dbReference type="Gene3D" id="3.40.50.720">
    <property type="entry name" value="NAD(P)-binding Rossmann-like Domain"/>
    <property type="match status" value="1"/>
</dbReference>
<dbReference type="EMBL" id="FNUC01000004">
    <property type="protein sequence ID" value="SEF10386.1"/>
    <property type="molecule type" value="Genomic_DNA"/>
</dbReference>
<keyword evidence="9" id="KW-0472">Membrane</keyword>
<keyword evidence="3" id="KW-0812">Transmembrane</keyword>
<gene>
    <name evidence="14" type="ORF">SAMN04488561_3932</name>
</gene>
<comment type="subcellular location">
    <subcellularLocation>
        <location evidence="2">Golgi apparatus membrane</location>
        <topology evidence="2">Single-pass type II membrane protein</topology>
    </subcellularLocation>
    <subcellularLocation>
        <location evidence="12">Golgi apparatus</location>
        <location evidence="12">Golgi stack membrane</location>
    </subcellularLocation>
</comment>
<dbReference type="PANTHER" id="PTHR43078">
    <property type="entry name" value="UDP-GLUCURONIC ACID DECARBOXYLASE-RELATED"/>
    <property type="match status" value="1"/>
</dbReference>
<protein>
    <submittedName>
        <fullName evidence="14">dTDP-glucose 4,6-dehydratase</fullName>
    </submittedName>
</protein>
<evidence type="ECO:0000313" key="14">
    <source>
        <dbReference type="EMBL" id="SEF10386.1"/>
    </source>
</evidence>
<name>A0A1H5P949_9ACTN</name>
<evidence type="ECO:0000256" key="10">
    <source>
        <dbReference type="ARBA" id="ARBA00023180"/>
    </source>
</evidence>
<dbReference type="GO" id="GO:0048040">
    <property type="term" value="F:UDP-glucuronate decarboxylase activity"/>
    <property type="evidence" value="ECO:0007669"/>
    <property type="project" value="TreeGrafter"/>
</dbReference>
<dbReference type="GO" id="GO:0070403">
    <property type="term" value="F:NAD+ binding"/>
    <property type="evidence" value="ECO:0007669"/>
    <property type="project" value="InterPro"/>
</dbReference>
<dbReference type="InterPro" id="IPR036291">
    <property type="entry name" value="NAD(P)-bd_dom_sf"/>
</dbReference>
<dbReference type="OrthoDB" id="9801785at2"/>
<evidence type="ECO:0000313" key="15">
    <source>
        <dbReference type="Proteomes" id="UP000181980"/>
    </source>
</evidence>
<dbReference type="RefSeq" id="WP_069109725.1">
    <property type="nucleotide sequence ID" value="NZ_FNUC01000004.1"/>
</dbReference>
<keyword evidence="8" id="KW-0333">Golgi apparatus</keyword>
<accession>A0A1H5P949</accession>
<keyword evidence="11" id="KW-0456">Lyase</keyword>
<evidence type="ECO:0000256" key="1">
    <source>
        <dbReference type="ARBA" id="ARBA00001911"/>
    </source>
</evidence>
<evidence type="ECO:0000256" key="12">
    <source>
        <dbReference type="ARBA" id="ARBA00037859"/>
    </source>
</evidence>
<keyword evidence="6" id="KW-1133">Transmembrane helix</keyword>
<organism evidence="14 15">
    <name type="scientific">Jiangella alba</name>
    <dbReference type="NCBI Taxonomy" id="561176"/>
    <lineage>
        <taxon>Bacteria</taxon>
        <taxon>Bacillati</taxon>
        <taxon>Actinomycetota</taxon>
        <taxon>Actinomycetes</taxon>
        <taxon>Jiangellales</taxon>
        <taxon>Jiangellaceae</taxon>
        <taxon>Jiangella</taxon>
    </lineage>
</organism>
<dbReference type="InterPro" id="IPR001509">
    <property type="entry name" value="Epimerase_deHydtase"/>
</dbReference>
<dbReference type="Proteomes" id="UP000181980">
    <property type="component" value="Unassembled WGS sequence"/>
</dbReference>
<dbReference type="Pfam" id="PF01370">
    <property type="entry name" value="Epimerase"/>
    <property type="match status" value="1"/>
</dbReference>
<evidence type="ECO:0000259" key="13">
    <source>
        <dbReference type="Pfam" id="PF01370"/>
    </source>
</evidence>
<dbReference type="GO" id="GO:0005737">
    <property type="term" value="C:cytoplasm"/>
    <property type="evidence" value="ECO:0007669"/>
    <property type="project" value="TreeGrafter"/>
</dbReference>
<evidence type="ECO:0000256" key="7">
    <source>
        <dbReference type="ARBA" id="ARBA00023027"/>
    </source>
</evidence>
<sequence length="323" mass="34266">MVGNGDLRPHAVVTGGAGFLGSHLCDALLASGHRVTCVDNFETGRSANVRHLADEPEFALLRRDLNDELDGELPGPVDVVFHLAAPAAPSDYLIDPVATMRSASAGTLNALDLARSRSARFVLASTSEVYGPAGDVPSREDHVGQVDPADGYGAYYESRRFAEALTTAYRTTYALRTAIGRIFNTYGPRMRLDDGGVVSRFIRQALAGAPLTVPGPGTQTRSLCYVDDAVAGMLALAEGGYPGPVNIGSPEAVPVYTIAQEVAEIAGPAAEIVFVEPPTVDSRARRPDITLAAQLLDWRPRTSVHDGLAATLASFRRGKLRRA</sequence>
<evidence type="ECO:0000256" key="2">
    <source>
        <dbReference type="ARBA" id="ARBA00004323"/>
    </source>
</evidence>
<keyword evidence="4" id="KW-0210">Decarboxylase</keyword>